<comment type="caution">
    <text evidence="1">The sequence shown here is derived from an EMBL/GenBank/DDBJ whole genome shotgun (WGS) entry which is preliminary data.</text>
</comment>
<dbReference type="RefSeq" id="WP_377348755.1">
    <property type="nucleotide sequence ID" value="NZ_JBHLTP010000011.1"/>
</dbReference>
<gene>
    <name evidence="1" type="ORF">ACFFGV_13635</name>
</gene>
<reference evidence="1 2" key="1">
    <citation type="submission" date="2024-09" db="EMBL/GenBank/DDBJ databases">
        <authorList>
            <person name="Sun Q."/>
            <person name="Mori K."/>
        </authorList>
    </citation>
    <scope>NUCLEOTIDE SEQUENCE [LARGE SCALE GENOMIC DNA]</scope>
    <source>
        <strain evidence="1 2">NCAIM B.02529</strain>
    </source>
</reference>
<dbReference type="Proteomes" id="UP001589836">
    <property type="component" value="Unassembled WGS sequence"/>
</dbReference>
<evidence type="ECO:0000313" key="1">
    <source>
        <dbReference type="EMBL" id="MFC0524613.1"/>
    </source>
</evidence>
<name>A0ABV6LQV1_9BACI</name>
<evidence type="ECO:0000313" key="2">
    <source>
        <dbReference type="Proteomes" id="UP001589836"/>
    </source>
</evidence>
<accession>A0ABV6LQV1</accession>
<keyword evidence="2" id="KW-1185">Reference proteome</keyword>
<dbReference type="EMBL" id="JBHLTP010000011">
    <property type="protein sequence ID" value="MFC0524613.1"/>
    <property type="molecule type" value="Genomic_DNA"/>
</dbReference>
<proteinExistence type="predicted"/>
<protein>
    <submittedName>
        <fullName evidence="1">DNA alkylation repair protein</fullName>
    </submittedName>
</protein>
<sequence>MSAPYLCPGCKTNRTRFNIIEQVAKSVKKNPQTGEVLEEYAEEIISPMHLQYKGPDVRIQCAACGIIEDEISFIKRAEYNKSS</sequence>
<organism evidence="1 2">
    <name type="scientific">Pontibacillus salicampi</name>
    <dbReference type="NCBI Taxonomy" id="1449801"/>
    <lineage>
        <taxon>Bacteria</taxon>
        <taxon>Bacillati</taxon>
        <taxon>Bacillota</taxon>
        <taxon>Bacilli</taxon>
        <taxon>Bacillales</taxon>
        <taxon>Bacillaceae</taxon>
        <taxon>Pontibacillus</taxon>
    </lineage>
</organism>